<dbReference type="InterPro" id="IPR000571">
    <property type="entry name" value="Znf_CCCH"/>
</dbReference>
<evidence type="ECO:0000313" key="4">
    <source>
        <dbReference type="EMBL" id="CAK0875745.1"/>
    </source>
</evidence>
<dbReference type="Proteomes" id="UP001189429">
    <property type="component" value="Unassembled WGS sequence"/>
</dbReference>
<feature type="compositionally biased region" description="Low complexity" evidence="2">
    <location>
        <begin position="133"/>
        <end position="144"/>
    </location>
</feature>
<dbReference type="EMBL" id="CAUYUJ010017549">
    <property type="protein sequence ID" value="CAK0875745.1"/>
    <property type="molecule type" value="Genomic_DNA"/>
</dbReference>
<feature type="region of interest" description="Disordered" evidence="2">
    <location>
        <begin position="67"/>
        <end position="153"/>
    </location>
</feature>
<organism evidence="4 5">
    <name type="scientific">Prorocentrum cordatum</name>
    <dbReference type="NCBI Taxonomy" id="2364126"/>
    <lineage>
        <taxon>Eukaryota</taxon>
        <taxon>Sar</taxon>
        <taxon>Alveolata</taxon>
        <taxon>Dinophyceae</taxon>
        <taxon>Prorocentrales</taxon>
        <taxon>Prorocentraceae</taxon>
        <taxon>Prorocentrum</taxon>
    </lineage>
</organism>
<evidence type="ECO:0000256" key="1">
    <source>
        <dbReference type="PROSITE-ProRule" id="PRU00723"/>
    </source>
</evidence>
<feature type="compositionally biased region" description="Basic and acidic residues" evidence="2">
    <location>
        <begin position="236"/>
        <end position="246"/>
    </location>
</feature>
<evidence type="ECO:0000256" key="2">
    <source>
        <dbReference type="SAM" id="MobiDB-lite"/>
    </source>
</evidence>
<feature type="domain" description="C3H1-type" evidence="3">
    <location>
        <begin position="42"/>
        <end position="64"/>
    </location>
</feature>
<evidence type="ECO:0000313" key="5">
    <source>
        <dbReference type="Proteomes" id="UP001189429"/>
    </source>
</evidence>
<reference evidence="4" key="1">
    <citation type="submission" date="2023-10" db="EMBL/GenBank/DDBJ databases">
        <authorList>
            <person name="Chen Y."/>
            <person name="Shah S."/>
            <person name="Dougan E. K."/>
            <person name="Thang M."/>
            <person name="Chan C."/>
        </authorList>
    </citation>
    <scope>NUCLEOTIDE SEQUENCE [LARGE SCALE GENOMIC DNA]</scope>
</reference>
<feature type="compositionally biased region" description="Low complexity" evidence="2">
    <location>
        <begin position="109"/>
        <end position="124"/>
    </location>
</feature>
<keyword evidence="1" id="KW-0479">Metal-binding</keyword>
<accession>A0ABN9VS02</accession>
<feature type="region of interest" description="Disordered" evidence="2">
    <location>
        <begin position="205"/>
        <end position="319"/>
    </location>
</feature>
<feature type="zinc finger region" description="C3H1-type" evidence="1">
    <location>
        <begin position="42"/>
        <end position="64"/>
    </location>
</feature>
<protein>
    <recommendedName>
        <fullName evidence="3">C3H1-type domain-containing protein</fullName>
    </recommendedName>
</protein>
<feature type="compositionally biased region" description="Basic and acidic residues" evidence="2">
    <location>
        <begin position="216"/>
        <end position="226"/>
    </location>
</feature>
<feature type="compositionally biased region" description="Low complexity" evidence="2">
    <location>
        <begin position="75"/>
        <end position="92"/>
    </location>
</feature>
<proteinExistence type="predicted"/>
<comment type="caution">
    <text evidence="4">The sequence shown here is derived from an EMBL/GenBank/DDBJ whole genome shotgun (WGS) entry which is preliminary data.</text>
</comment>
<keyword evidence="1" id="KW-0863">Zinc-finger</keyword>
<keyword evidence="5" id="KW-1185">Reference proteome</keyword>
<gene>
    <name evidence="4" type="ORF">PCOR1329_LOCUS60328</name>
</gene>
<sequence length="319" mass="33028">MCCRAQAPCAGAPSASRAGPQHARPKRRAGWAASGLVPAGNLCRQYQFGTCGLGAACPLLHVQPPSGVPGPPGGATPSESSSNRASRASRASPAIQATAIQGSGDDGGSESAWSWTSSSGSRSWADQSEELWGGAQAHAQAAPPFGGGGEVSSAAGRRLVQATRLQTGGSSAGFSGPWASIPAGGGELPVFNNRVSGIPEFIPGVDGGVSTLAPSKDAEAQQEPKSKSAARRKQRTMMEKWTEMKARNSATSLPVVEFLSNWKVYAPPPQTRREPRTESASPRRPAAPPASPRKQRQKHEQDPDDSGNEGGFQNTKVSL</sequence>
<keyword evidence="1" id="KW-0862">Zinc</keyword>
<dbReference type="PROSITE" id="PS50103">
    <property type="entry name" value="ZF_C3H1"/>
    <property type="match status" value="1"/>
</dbReference>
<name>A0ABN9VS02_9DINO</name>
<evidence type="ECO:0000259" key="3">
    <source>
        <dbReference type="PROSITE" id="PS50103"/>
    </source>
</evidence>